<dbReference type="CDD" id="cd02440">
    <property type="entry name" value="AdoMet_MTases"/>
    <property type="match status" value="1"/>
</dbReference>
<accession>A0ABV2CN03</accession>
<reference evidence="1 2" key="1">
    <citation type="submission" date="2024-07" db="EMBL/GenBank/DDBJ databases">
        <title>Uliginosibacterium paludis KCTC:42655.</title>
        <authorList>
            <person name="Kim M.K."/>
        </authorList>
    </citation>
    <scope>NUCLEOTIDE SEQUENCE [LARGE SCALE GENOMIC DNA]</scope>
    <source>
        <strain evidence="1 2">KCTC 42655</strain>
    </source>
</reference>
<name>A0ABV2CN03_9RHOO</name>
<gene>
    <name evidence="1" type="ORF">ABVT11_05595</name>
</gene>
<dbReference type="InterPro" id="IPR029063">
    <property type="entry name" value="SAM-dependent_MTases_sf"/>
</dbReference>
<proteinExistence type="predicted"/>
<dbReference type="EC" id="2.1.-.-" evidence="1"/>
<evidence type="ECO:0000313" key="1">
    <source>
        <dbReference type="EMBL" id="MET1489290.1"/>
    </source>
</evidence>
<dbReference type="Proteomes" id="UP001548590">
    <property type="component" value="Unassembled WGS sequence"/>
</dbReference>
<dbReference type="GO" id="GO:0008168">
    <property type="term" value="F:methyltransferase activity"/>
    <property type="evidence" value="ECO:0007669"/>
    <property type="project" value="UniProtKB-KW"/>
</dbReference>
<comment type="caution">
    <text evidence="1">The sequence shown here is derived from an EMBL/GenBank/DDBJ whole genome shotgun (WGS) entry which is preliminary data.</text>
</comment>
<dbReference type="Gene3D" id="3.40.50.150">
    <property type="entry name" value="Vaccinia Virus protein VP39"/>
    <property type="match status" value="1"/>
</dbReference>
<sequence length="241" mass="26788">MNPDFRRTLRDHATRAYRQTGPFNYRWARGKLGQDAIFPALIEHGVFHDHARVLDLGCGRGLLAAWLLAAEQLAEAGQWPGHLPPPPRKLRFRGFELMGREAEVGNRALQPHFPGRVEFAGGDMCQVPLEDVDAVAILDVLHYVDYAAQEALLDRIRAALPPGGVFITRVGNAAAGWRFRFSQLVDRCMAGVQGHRHPPTWCRPLEDWQAQLGKRGFCVSASPMSHGTLFANVMLVARVPA</sequence>
<protein>
    <submittedName>
        <fullName evidence="1">Class I SAM-dependent methyltransferase</fullName>
        <ecNumber evidence="1">2.1.-.-</ecNumber>
    </submittedName>
</protein>
<keyword evidence="1" id="KW-0489">Methyltransferase</keyword>
<dbReference type="Pfam" id="PF13489">
    <property type="entry name" value="Methyltransf_23"/>
    <property type="match status" value="1"/>
</dbReference>
<evidence type="ECO:0000313" key="2">
    <source>
        <dbReference type="Proteomes" id="UP001548590"/>
    </source>
</evidence>
<dbReference type="GO" id="GO:0032259">
    <property type="term" value="P:methylation"/>
    <property type="evidence" value="ECO:0007669"/>
    <property type="project" value="UniProtKB-KW"/>
</dbReference>
<keyword evidence="1" id="KW-0808">Transferase</keyword>
<dbReference type="EMBL" id="JBEWLZ010000002">
    <property type="protein sequence ID" value="MET1489290.1"/>
    <property type="molecule type" value="Genomic_DNA"/>
</dbReference>
<dbReference type="SUPFAM" id="SSF53335">
    <property type="entry name" value="S-adenosyl-L-methionine-dependent methyltransferases"/>
    <property type="match status" value="1"/>
</dbReference>
<dbReference type="RefSeq" id="WP_345924544.1">
    <property type="nucleotide sequence ID" value="NZ_JBDIVF010000001.1"/>
</dbReference>
<organism evidence="1 2">
    <name type="scientific">Uliginosibacterium paludis</name>
    <dbReference type="NCBI Taxonomy" id="1615952"/>
    <lineage>
        <taxon>Bacteria</taxon>
        <taxon>Pseudomonadati</taxon>
        <taxon>Pseudomonadota</taxon>
        <taxon>Betaproteobacteria</taxon>
        <taxon>Rhodocyclales</taxon>
        <taxon>Zoogloeaceae</taxon>
        <taxon>Uliginosibacterium</taxon>
    </lineage>
</organism>
<keyword evidence="2" id="KW-1185">Reference proteome</keyword>